<dbReference type="SMART" id="SM00135">
    <property type="entry name" value="LY"/>
    <property type="match status" value="20"/>
</dbReference>
<evidence type="ECO:0000256" key="4">
    <source>
        <dbReference type="ARBA" id="ARBA00022583"/>
    </source>
</evidence>
<dbReference type="InterPro" id="IPR050778">
    <property type="entry name" value="Cueball_EGF_LRP_Nidogen"/>
</dbReference>
<feature type="region of interest" description="Disordered" evidence="16">
    <location>
        <begin position="33"/>
        <end position="86"/>
    </location>
</feature>
<dbReference type="GO" id="GO:0005509">
    <property type="term" value="F:calcium ion binding"/>
    <property type="evidence" value="ECO:0007669"/>
    <property type="project" value="InterPro"/>
</dbReference>
<feature type="disulfide bond" evidence="14">
    <location>
        <begin position="579"/>
        <end position="594"/>
    </location>
</feature>
<evidence type="ECO:0000256" key="12">
    <source>
        <dbReference type="ARBA" id="ARBA00023170"/>
    </source>
</evidence>
<feature type="disulfide bond" evidence="14">
    <location>
        <begin position="385"/>
        <end position="397"/>
    </location>
</feature>
<evidence type="ECO:0000256" key="7">
    <source>
        <dbReference type="ARBA" id="ARBA00022737"/>
    </source>
</evidence>
<feature type="disulfide bond" evidence="14">
    <location>
        <begin position="313"/>
        <end position="328"/>
    </location>
</feature>
<feature type="disulfide bond" evidence="14">
    <location>
        <begin position="624"/>
        <end position="639"/>
    </location>
</feature>
<dbReference type="PANTHER" id="PTHR46513:SF44">
    <property type="entry name" value="LDL RECEPTOR RELATED PROTEIN 4"/>
    <property type="match status" value="1"/>
</dbReference>
<dbReference type="SUPFAM" id="SSF57184">
    <property type="entry name" value="Growth factor receptor domain"/>
    <property type="match status" value="1"/>
</dbReference>
<dbReference type="CDD" id="cd00054">
    <property type="entry name" value="EGF_CA"/>
    <property type="match status" value="1"/>
</dbReference>
<evidence type="ECO:0000313" key="20">
    <source>
        <dbReference type="Proteomes" id="UP000078200"/>
    </source>
</evidence>
<dbReference type="FunFam" id="2.120.10.30:FF:000008">
    <property type="entry name" value="Low-density lipoprotein receptor-related protein 4"/>
    <property type="match status" value="3"/>
</dbReference>
<dbReference type="SUPFAM" id="SSF57196">
    <property type="entry name" value="EGF/Laminin"/>
    <property type="match status" value="1"/>
</dbReference>
<dbReference type="SUPFAM" id="SSF63825">
    <property type="entry name" value="YWTD domain"/>
    <property type="match status" value="4"/>
</dbReference>
<evidence type="ECO:0000256" key="15">
    <source>
        <dbReference type="PROSITE-ProRule" id="PRU00461"/>
    </source>
</evidence>
<dbReference type="CDD" id="cd00112">
    <property type="entry name" value="LDLa"/>
    <property type="match status" value="7"/>
</dbReference>
<evidence type="ECO:0000313" key="19">
    <source>
        <dbReference type="EnsemblMetazoa" id="GAUT046362-PA"/>
    </source>
</evidence>
<keyword evidence="8" id="KW-0106">Calcium</keyword>
<dbReference type="InterPro" id="IPR009030">
    <property type="entry name" value="Growth_fac_rcpt_cys_sf"/>
</dbReference>
<feature type="disulfide bond" evidence="14">
    <location>
        <begin position="493"/>
        <end position="508"/>
    </location>
</feature>
<evidence type="ECO:0000256" key="11">
    <source>
        <dbReference type="ARBA" id="ARBA00023157"/>
    </source>
</evidence>
<feature type="disulfide bond" evidence="14">
    <location>
        <begin position="443"/>
        <end position="458"/>
    </location>
</feature>
<dbReference type="Pfam" id="PF00057">
    <property type="entry name" value="Ldl_recept_a"/>
    <property type="match status" value="7"/>
</dbReference>
<feature type="repeat" description="LDL-receptor class B" evidence="15">
    <location>
        <begin position="1517"/>
        <end position="1558"/>
    </location>
</feature>
<feature type="repeat" description="LDL-receptor class B" evidence="15">
    <location>
        <begin position="1692"/>
        <end position="1735"/>
    </location>
</feature>
<comment type="caution">
    <text evidence="14">Lacks conserved residue(s) required for the propagation of feature annotation.</text>
</comment>
<dbReference type="Gene3D" id="4.10.400.10">
    <property type="entry name" value="Low-density Lipoprotein Receptor"/>
    <property type="match status" value="8"/>
</dbReference>
<dbReference type="GO" id="GO:0005886">
    <property type="term" value="C:plasma membrane"/>
    <property type="evidence" value="ECO:0007669"/>
    <property type="project" value="UniProtKB-SubCell"/>
</dbReference>
<evidence type="ECO:0000256" key="6">
    <source>
        <dbReference type="ARBA" id="ARBA00022729"/>
    </source>
</evidence>
<evidence type="ECO:0000256" key="16">
    <source>
        <dbReference type="SAM" id="MobiDB-lite"/>
    </source>
</evidence>
<dbReference type="FunFam" id="4.10.400.10:FF:000203">
    <property type="entry name" value="Uncharacterized protein, isoform A"/>
    <property type="match status" value="1"/>
</dbReference>
<dbReference type="PROSITE" id="PS01186">
    <property type="entry name" value="EGF_2"/>
    <property type="match status" value="1"/>
</dbReference>
<sequence length="2118" mass="239677">MRRCMFGPSRCVCAFKSLRHLFQSSLQDYLQSPSDTAEVTQTLCNDDDDDDNDDDEDYNDDDDDNNDDDDDDDDDDDVHGDYGYPTTTWHGLTDLESKAEYGSASKQLLIPNHVRDYVGFYHQRQERLKPQLRSAGGITKEFHTSSPKSGDSDKYHESEDHANYDDYVIHPSDTPSHDISDDDYFVPELSHYPHEIFTTEPLQQQTSHEVGQGFNPGESARHRDVGARSGSRTDLYGVRESGDRREMTRGREGYMNMLHTKQKVFRPHVSLVHDETRLASPNDGYRRDCPNICGEMQWQCATKCNCIHANERCDKEPQCEDGSDEYDCDVVGDMMSKLQRECEQTGMHVMCPKTYRCINKEWLCDGDDDCGDYSDETHCGERINCTEDQFECANGFCIPKQWLCDGENDCKDFSDEGHCNRTSCSNEHFTCNDGYCVSIAFRCDGERDCNDNSDEYKCPAVINSCPEGEFKCRGGLGGAGGPSGQCVLNRFLCDGDNDCGDWSDEENCPQKPSQCTSSELKCADGTCIPKRWKCDKEQDCDGGEDEHDCGNMNSSLHSSCGTDEFTCNNGRCILRTWLCDGYPDCSSAEDEVECHLQCESGQFLCPAKKNITNLKICVHQKHVCDGQNDCPFGEDEINCPHYRDCESDAKCEQLCITTAKGRKECACRLGFLMHKNKQNCTDIDECQYLSSPVCSQKCENTYGSFVCSCERGYVLRPDLRTCKALGGAMTLIVANRWDIRRVTLSNNRYAALVKGLHNAIALDYHFKKGILFWSDVSTDVIKTVYMNGTRVRDVIKWGLEAPGGVAVDWIHDLLFWTDSGTRRVEVSNFQGNLRSVIVSNDLDKPRAIVVHPGEAMVFWTDWGPNPKIERAYMDGSQRQIIINKGVTWPNGLAIDYPSNKLYWADAKQHAIECSNFDGSERIKILSTHLPHPFAITIFEDTMYWTDWNTKTVSAANKITGKGFRSVHENFHFPMDIHAYHPARQPEYPDRCQKDRRGLRGGCSHFCLPNKNSRRCGCPIGLSLKDDGKTCKSAPEKLVLVARRKDIRLRQIHAKSSTYNDVDMIIPLDNLKHAVALDWTSDSDTIYWTDVEKSSINKAYLNGSHQQKVIHSNLVSPAGLALDWLTDKLYWTDPSTNRIEVATSNGKIRTLLIWDLLDKPRDIVVNPIEGLMFWSDWGDRPMIECAHMDGKKRRVVTSENLKWPNGLAIDYEQQRLYFVDGGTKSLEYMNFDGSERKTLLGGLGHPFGLDVSESRVYWTDWDLKAALSADKQTGKNMTTVIANSSDLMDISVFHRYRKRISHACANDNGGCSHLCLLNPISYSCACPVGITIQPDNRTCSSGPSKYIIFAHRVDIRQISMDFDHLIDVVLPLPPISNAVALDVDRKTGQIYWSDIVDSLIMSSSPDGLNVNRIIYESLDSPDGLVIDSVGRTLYWADAGRHTVEVATLDGRYRHLIAWKDLESPRGLALDYEAGFLFWTDWGHYRKIERAYMDGENRQRIVTSNLLWPNGLSLDLKAKRIYWVDAKLKVIDSCDYDGNQRKLIMSALHHPYALALTDEFIYWTDWKSKALHMADRNNVSDKRDVMTNIDGLMDIKVISTNEKLPSNACGENNGGCSQLCLRNPSGYTCKCGIGLKLINGNSTECEYLPEDYLLIALRSGIGLISLTTPDLMDVVLPIPGVHGVVVLDYHYRRNWLYIADVNLDIIRRVSLKNLTESKVIINTKLATPNGIAVDWIADNIYWSDSDHRIIEVARLDGSCRKSILSDDMGDPRSLIVHPKRGYLFWSDWDTPSRIERCLLDGSNRTILVGNNLGFPTGLTIDFENRRLLWADALEDNIGQVDFNGKHRTVIIPYASHPFGLTMFENSIFWTDWYNKSVYRAYREGRSFSQPVEIRDSLSGALDIRAVSLKRQLQEWNQCAQDNGGCSHLCLFRGLDYVCACPDQIDHSRECSTSPKFYVPPQQRLDENLADYTDEVTESDNPMLTEDDFGDDYRIKKSSRRETLILIAIGIVIILLVISVTAIIYLVHNSKRTKSKRHKRGGSSRSVLTFSNPNYNVDGTPIEPKTTIWKRFKSDRIHERVYEERSLTTETASSSLFVPTPSPATSPSVKKIQLSTLSTIA</sequence>
<evidence type="ECO:0000256" key="1">
    <source>
        <dbReference type="ARBA" id="ARBA00004251"/>
    </source>
</evidence>
<keyword evidence="13" id="KW-0325">Glycoprotein</keyword>
<feature type="repeat" description="LDL-receptor class B" evidence="15">
    <location>
        <begin position="1169"/>
        <end position="1212"/>
    </location>
</feature>
<dbReference type="FunFam" id="4.10.400.10:FF:000214">
    <property type="entry name" value="low-density lipoprotein receptor 1"/>
    <property type="match status" value="1"/>
</dbReference>
<feature type="repeat" description="LDL-receptor class B" evidence="15">
    <location>
        <begin position="769"/>
        <end position="811"/>
    </location>
</feature>
<feature type="repeat" description="LDL-receptor class B" evidence="15">
    <location>
        <begin position="1126"/>
        <end position="1168"/>
    </location>
</feature>
<feature type="disulfide bond" evidence="14">
    <location>
        <begin position="534"/>
        <end position="549"/>
    </location>
</feature>
<dbReference type="InterPro" id="IPR049883">
    <property type="entry name" value="NOTCH1_EGF-like"/>
</dbReference>
<dbReference type="InterPro" id="IPR000742">
    <property type="entry name" value="EGF"/>
</dbReference>
<keyword evidence="7" id="KW-0677">Repeat</keyword>
<name>A0A1A9VSW6_GLOAU</name>
<dbReference type="SMART" id="SM00192">
    <property type="entry name" value="LDLa"/>
    <property type="match status" value="8"/>
</dbReference>
<dbReference type="PROSITE" id="PS51120">
    <property type="entry name" value="LDLRB"/>
    <property type="match status" value="15"/>
</dbReference>
<evidence type="ECO:0000256" key="14">
    <source>
        <dbReference type="PROSITE-ProRule" id="PRU00124"/>
    </source>
</evidence>
<keyword evidence="10 17" id="KW-0472">Membrane</keyword>
<evidence type="ECO:0000256" key="9">
    <source>
        <dbReference type="ARBA" id="ARBA00022989"/>
    </source>
</evidence>
<dbReference type="Pfam" id="PF07645">
    <property type="entry name" value="EGF_CA"/>
    <property type="match status" value="1"/>
</dbReference>
<feature type="region of interest" description="Disordered" evidence="16">
    <location>
        <begin position="129"/>
        <end position="158"/>
    </location>
</feature>
<feature type="disulfide bond" evidence="14">
    <location>
        <begin position="404"/>
        <end position="419"/>
    </location>
</feature>
<dbReference type="FunFam" id="2.120.10.30:FF:000102">
    <property type="entry name" value="Uncharacterized protein, isoform B"/>
    <property type="match status" value="1"/>
</dbReference>
<evidence type="ECO:0000256" key="5">
    <source>
        <dbReference type="ARBA" id="ARBA00022692"/>
    </source>
</evidence>
<dbReference type="InterPro" id="IPR018097">
    <property type="entry name" value="EGF_Ca-bd_CS"/>
</dbReference>
<feature type="compositionally biased region" description="Acidic residues" evidence="16">
    <location>
        <begin position="45"/>
        <end position="78"/>
    </location>
</feature>
<dbReference type="InterPro" id="IPR036055">
    <property type="entry name" value="LDL_receptor-like_sf"/>
</dbReference>
<organism evidence="19 20">
    <name type="scientific">Glossina austeni</name>
    <name type="common">Savannah tsetse fly</name>
    <dbReference type="NCBI Taxonomy" id="7395"/>
    <lineage>
        <taxon>Eukaryota</taxon>
        <taxon>Metazoa</taxon>
        <taxon>Ecdysozoa</taxon>
        <taxon>Arthropoda</taxon>
        <taxon>Hexapoda</taxon>
        <taxon>Insecta</taxon>
        <taxon>Pterygota</taxon>
        <taxon>Neoptera</taxon>
        <taxon>Endopterygota</taxon>
        <taxon>Diptera</taxon>
        <taxon>Brachycera</taxon>
        <taxon>Muscomorpha</taxon>
        <taxon>Hippoboscoidea</taxon>
        <taxon>Glossinidae</taxon>
        <taxon>Glossina</taxon>
    </lineage>
</organism>
<comment type="subcellular location">
    <subcellularLocation>
        <location evidence="1">Cell membrane</location>
        <topology evidence="1">Single-pass type I membrane protein</topology>
    </subcellularLocation>
</comment>
<dbReference type="Gene3D" id="2.120.10.30">
    <property type="entry name" value="TolB, C-terminal domain"/>
    <property type="match status" value="4"/>
</dbReference>
<feature type="repeat" description="LDL-receptor class B" evidence="15">
    <location>
        <begin position="1213"/>
        <end position="1254"/>
    </location>
</feature>
<evidence type="ECO:0000256" key="13">
    <source>
        <dbReference type="ARBA" id="ARBA00023180"/>
    </source>
</evidence>
<feature type="repeat" description="LDL-receptor class B" evidence="15">
    <location>
        <begin position="1430"/>
        <end position="1472"/>
    </location>
</feature>
<feature type="disulfide bond" evidence="14">
    <location>
        <begin position="560"/>
        <end position="572"/>
    </location>
</feature>
<dbReference type="VEuPathDB" id="VectorBase:GAUT046362"/>
<dbReference type="PROSITE" id="PS01187">
    <property type="entry name" value="EGF_CA"/>
    <property type="match status" value="1"/>
</dbReference>
<feature type="disulfide bond" evidence="14">
    <location>
        <begin position="515"/>
        <end position="527"/>
    </location>
</feature>
<dbReference type="Gene3D" id="2.10.25.10">
    <property type="entry name" value="Laminin"/>
    <property type="match status" value="3"/>
</dbReference>
<feature type="domain" description="EGF-like" evidence="18">
    <location>
        <begin position="707"/>
        <end position="722"/>
    </location>
</feature>
<accession>A0A1A9VSW6</accession>
<keyword evidence="5 17" id="KW-0812">Transmembrane</keyword>
<evidence type="ECO:0000256" key="3">
    <source>
        <dbReference type="ARBA" id="ARBA00022536"/>
    </source>
</evidence>
<dbReference type="FunFam" id="4.10.400.10:FF:000065">
    <property type="entry name" value="Transmembrane protease serine 7"/>
    <property type="match status" value="1"/>
</dbReference>
<dbReference type="PROSITE" id="PS01209">
    <property type="entry name" value="LDLRA_1"/>
    <property type="match status" value="4"/>
</dbReference>
<feature type="repeat" description="LDL-receptor class B" evidence="15">
    <location>
        <begin position="1736"/>
        <end position="1778"/>
    </location>
</feature>
<dbReference type="EnsemblMetazoa" id="GAUT046362-RA">
    <property type="protein sequence ID" value="GAUT046362-PA"/>
    <property type="gene ID" value="GAUT046362"/>
</dbReference>
<keyword evidence="3" id="KW-0245">EGF-like domain</keyword>
<feature type="compositionally biased region" description="Polar residues" evidence="16">
    <location>
        <begin position="200"/>
        <end position="209"/>
    </location>
</feature>
<dbReference type="Pfam" id="PF14670">
    <property type="entry name" value="FXa_inhibition"/>
    <property type="match status" value="2"/>
</dbReference>
<reference evidence="19" key="1">
    <citation type="submission" date="2020-05" db="UniProtKB">
        <authorList>
            <consortium name="EnsemblMetazoa"/>
        </authorList>
    </citation>
    <scope>IDENTIFICATION</scope>
    <source>
        <strain evidence="19">TTRI</strain>
    </source>
</reference>
<dbReference type="FunFam" id="2.10.25.10:FF:000009">
    <property type="entry name" value="Low-density lipoprotein receptor isoform 1"/>
    <property type="match status" value="1"/>
</dbReference>
<evidence type="ECO:0000256" key="8">
    <source>
        <dbReference type="ARBA" id="ARBA00022837"/>
    </source>
</evidence>
<evidence type="ECO:0000256" key="2">
    <source>
        <dbReference type="ARBA" id="ARBA00022475"/>
    </source>
</evidence>
<feature type="region of interest" description="Disordered" evidence="16">
    <location>
        <begin position="200"/>
        <end position="235"/>
    </location>
</feature>
<evidence type="ECO:0000259" key="18">
    <source>
        <dbReference type="PROSITE" id="PS01186"/>
    </source>
</evidence>
<dbReference type="SMART" id="SM00181">
    <property type="entry name" value="EGF"/>
    <property type="match status" value="6"/>
</dbReference>
<dbReference type="PANTHER" id="PTHR46513">
    <property type="entry name" value="VITELLOGENIN RECEPTOR-LIKE PROTEIN-RELATED-RELATED"/>
    <property type="match status" value="1"/>
</dbReference>
<keyword evidence="9 17" id="KW-1133">Transmembrane helix</keyword>
<dbReference type="Proteomes" id="UP000078200">
    <property type="component" value="Unassembled WGS sequence"/>
</dbReference>
<feature type="repeat" description="LDL-receptor class B" evidence="15">
    <location>
        <begin position="1473"/>
        <end position="1516"/>
    </location>
</feature>
<dbReference type="STRING" id="7395.A0A1A9VSW6"/>
<keyword evidence="11 14" id="KW-1015">Disulfide bond</keyword>
<keyword evidence="20" id="KW-1185">Reference proteome</keyword>
<feature type="compositionally biased region" description="Polar residues" evidence="16">
    <location>
        <begin position="33"/>
        <end position="44"/>
    </location>
</feature>
<dbReference type="SUPFAM" id="SSF57424">
    <property type="entry name" value="LDL receptor-like module"/>
    <property type="match status" value="7"/>
</dbReference>
<feature type="disulfide bond" evidence="14">
    <location>
        <begin position="431"/>
        <end position="449"/>
    </location>
</feature>
<dbReference type="GO" id="GO:0006897">
    <property type="term" value="P:endocytosis"/>
    <property type="evidence" value="ECO:0007669"/>
    <property type="project" value="UniProtKB-KW"/>
</dbReference>
<feature type="disulfide bond" evidence="14">
    <location>
        <begin position="364"/>
        <end position="379"/>
    </location>
</feature>
<keyword evidence="2" id="KW-1003">Cell membrane</keyword>
<dbReference type="InterPro" id="IPR000033">
    <property type="entry name" value="LDLR_classB_rpt"/>
</dbReference>
<evidence type="ECO:0000256" key="17">
    <source>
        <dbReference type="SAM" id="Phobius"/>
    </source>
</evidence>
<feature type="repeat" description="LDL-receptor class B" evidence="15">
    <location>
        <begin position="1387"/>
        <end position="1429"/>
    </location>
</feature>
<feature type="transmembrane region" description="Helical" evidence="17">
    <location>
        <begin position="2001"/>
        <end position="2024"/>
    </location>
</feature>
<feature type="disulfide bond" evidence="14">
    <location>
        <begin position="392"/>
        <end position="410"/>
    </location>
</feature>
<dbReference type="InterPro" id="IPR023415">
    <property type="entry name" value="LDLR_class-A_CS"/>
</dbReference>
<dbReference type="PRINTS" id="PR00261">
    <property type="entry name" value="LDLRECEPTOR"/>
</dbReference>
<feature type="disulfide bond" evidence="14">
    <location>
        <begin position="567"/>
        <end position="585"/>
    </location>
</feature>
<feature type="repeat" description="LDL-receptor class B" evidence="15">
    <location>
        <begin position="1083"/>
        <end position="1125"/>
    </location>
</feature>
<dbReference type="SMART" id="SM00179">
    <property type="entry name" value="EGF_CA"/>
    <property type="match status" value="2"/>
</dbReference>
<feature type="repeat" description="LDL-receptor class B" evidence="15">
    <location>
        <begin position="899"/>
        <end position="941"/>
    </location>
</feature>
<dbReference type="Pfam" id="PF00058">
    <property type="entry name" value="Ldl_recept_b"/>
    <property type="match status" value="10"/>
</dbReference>
<dbReference type="InterPro" id="IPR002172">
    <property type="entry name" value="LDrepeatLR_classA_rpt"/>
</dbReference>
<keyword evidence="12" id="KW-0675">Receptor</keyword>
<dbReference type="InterPro" id="IPR011042">
    <property type="entry name" value="6-blade_b-propeller_TolB-like"/>
</dbReference>
<feature type="repeat" description="LDL-receptor class B" evidence="15">
    <location>
        <begin position="1779"/>
        <end position="1822"/>
    </location>
</feature>
<feature type="disulfide bond" evidence="14">
    <location>
        <begin position="522"/>
        <end position="540"/>
    </location>
</feature>
<dbReference type="PROSITE" id="PS50068">
    <property type="entry name" value="LDLRA_2"/>
    <property type="match status" value="8"/>
</dbReference>
<dbReference type="InterPro" id="IPR001881">
    <property type="entry name" value="EGF-like_Ca-bd_dom"/>
</dbReference>
<keyword evidence="6" id="KW-0732">Signal</keyword>
<feature type="repeat" description="LDL-receptor class B" evidence="15">
    <location>
        <begin position="855"/>
        <end position="898"/>
    </location>
</feature>
<dbReference type="FunFam" id="4.10.400.10:FF:000217">
    <property type="entry name" value="Uncharacterized protein, isoform B"/>
    <property type="match status" value="1"/>
</dbReference>
<feature type="disulfide bond" evidence="14">
    <location>
        <begin position="424"/>
        <end position="436"/>
    </location>
</feature>
<evidence type="ECO:0000256" key="10">
    <source>
        <dbReference type="ARBA" id="ARBA00023136"/>
    </source>
</evidence>
<feature type="repeat" description="LDL-receptor class B" evidence="15">
    <location>
        <begin position="812"/>
        <end position="854"/>
    </location>
</feature>
<protein>
    <recommendedName>
        <fullName evidence="18">EGF-like domain-containing protein</fullName>
    </recommendedName>
</protein>
<keyword evidence="4" id="KW-0254">Endocytosis</keyword>
<proteinExistence type="predicted"/>